<feature type="compositionally biased region" description="Basic and acidic residues" evidence="1">
    <location>
        <begin position="54"/>
        <end position="67"/>
    </location>
</feature>
<evidence type="ECO:0000313" key="3">
    <source>
        <dbReference type="RefSeq" id="XP_021832182.1"/>
    </source>
</evidence>
<gene>
    <name evidence="3" type="primary">LOC110772096</name>
</gene>
<evidence type="ECO:0000256" key="1">
    <source>
        <dbReference type="SAM" id="MobiDB-lite"/>
    </source>
</evidence>
<keyword evidence="2" id="KW-1185">Reference proteome</keyword>
<dbReference type="GeneID" id="110772096"/>
<feature type="region of interest" description="Disordered" evidence="1">
    <location>
        <begin position="54"/>
        <end position="91"/>
    </location>
</feature>
<dbReference type="RefSeq" id="XP_021832182.1">
    <property type="nucleotide sequence ID" value="XM_021976490.1"/>
</dbReference>
<dbReference type="Proteomes" id="UP000515124">
    <property type="component" value="Unplaced"/>
</dbReference>
<dbReference type="KEGG" id="pavi:110772096"/>
<proteinExistence type="predicted"/>
<name>A0A6P5TYC4_PRUAV</name>
<sequence length="91" mass="9983">MEGMNASSSSSSTSSNTGMISRMKKDCLFFYVSLQEGFRNLKAFFVGQAKKLTARNEQEATEAELRTSKMQVEAADAAEETKKKLSNSKSA</sequence>
<evidence type="ECO:0000313" key="2">
    <source>
        <dbReference type="Proteomes" id="UP000515124"/>
    </source>
</evidence>
<reference evidence="3" key="1">
    <citation type="submission" date="2025-08" db="UniProtKB">
        <authorList>
            <consortium name="RefSeq"/>
        </authorList>
    </citation>
    <scope>IDENTIFICATION</scope>
</reference>
<organism evidence="2 3">
    <name type="scientific">Prunus avium</name>
    <name type="common">Cherry</name>
    <name type="synonym">Cerasus avium</name>
    <dbReference type="NCBI Taxonomy" id="42229"/>
    <lineage>
        <taxon>Eukaryota</taxon>
        <taxon>Viridiplantae</taxon>
        <taxon>Streptophyta</taxon>
        <taxon>Embryophyta</taxon>
        <taxon>Tracheophyta</taxon>
        <taxon>Spermatophyta</taxon>
        <taxon>Magnoliopsida</taxon>
        <taxon>eudicotyledons</taxon>
        <taxon>Gunneridae</taxon>
        <taxon>Pentapetalae</taxon>
        <taxon>rosids</taxon>
        <taxon>fabids</taxon>
        <taxon>Rosales</taxon>
        <taxon>Rosaceae</taxon>
        <taxon>Amygdaloideae</taxon>
        <taxon>Amygdaleae</taxon>
        <taxon>Prunus</taxon>
    </lineage>
</organism>
<protein>
    <submittedName>
        <fullName evidence="3">Uncharacterized protein LOC110772096</fullName>
    </submittedName>
</protein>
<dbReference type="AlphaFoldDB" id="A0A6P5TYC4"/>
<accession>A0A6P5TYC4</accession>
<dbReference type="Gramene" id="Pav_sc0002327.1_g170.1.mk:mrna">
    <property type="protein sequence ID" value="Pav_sc0002327.1_g170.1.mk:CDS:1"/>
    <property type="gene ID" value="Pav_sc0002327.1_g170.1.mk"/>
</dbReference>